<dbReference type="InterPro" id="IPR010064">
    <property type="entry name" value="HK97-gp10_tail"/>
</dbReference>
<protein>
    <submittedName>
        <fullName evidence="2">HK97 gp10 family phage protein</fullName>
    </submittedName>
</protein>
<gene>
    <name evidence="2" type="ORF">RA086_05595</name>
</gene>
<dbReference type="Pfam" id="PF04883">
    <property type="entry name" value="HK97-gp10_like"/>
    <property type="match status" value="1"/>
</dbReference>
<organism evidence="2 3">
    <name type="scientific">Lactiplantibacillus brownii</name>
    <dbReference type="NCBI Taxonomy" id="3069269"/>
    <lineage>
        <taxon>Bacteria</taxon>
        <taxon>Bacillati</taxon>
        <taxon>Bacillota</taxon>
        <taxon>Bacilli</taxon>
        <taxon>Lactobacillales</taxon>
        <taxon>Lactobacillaceae</taxon>
        <taxon>Lactiplantibacillus</taxon>
    </lineage>
</organism>
<keyword evidence="3" id="KW-1185">Reference proteome</keyword>
<proteinExistence type="predicted"/>
<name>A0ABU1A9R0_9LACO</name>
<dbReference type="RefSeq" id="WP_308702875.1">
    <property type="nucleotide sequence ID" value="NZ_AP027463.1"/>
</dbReference>
<sequence length="153" mass="17624">MAWGKVDDAQFEEFANKVSSLIKTDELKKQLERSTKRVGKRAMESVKSKTPEGQYPMGSGRTGGHLRRTWHVRGPFISDGIISMKIYNNTDYATYVENGHRTRTPHTAESIKRSRGVHWIPGEHMLMKTMFEIDDQLPKLLTPALKDFMRELM</sequence>
<evidence type="ECO:0000313" key="2">
    <source>
        <dbReference type="EMBL" id="MDQ7937100.1"/>
    </source>
</evidence>
<reference evidence="2 3" key="1">
    <citation type="journal article" date="2023" name="Int. J. Syst. Evol. Microbiol.">
        <title>Lactiplantibacillus brownii sp. nov., a novel psychrotolerant species isolated from sauerkraut.</title>
        <authorList>
            <person name="Heng Y.C."/>
            <person name="Silvaraju S."/>
            <person name="Lee J.K.Y."/>
            <person name="Kittelmann S."/>
        </authorList>
    </citation>
    <scope>NUCLEOTIDE SEQUENCE [LARGE SCALE GENOMIC DNA]</scope>
    <source>
        <strain evidence="2 3">WILCCON 0030</strain>
    </source>
</reference>
<evidence type="ECO:0000313" key="3">
    <source>
        <dbReference type="Proteomes" id="UP001227831"/>
    </source>
</evidence>
<accession>A0ABU1A9R0</accession>
<evidence type="ECO:0000256" key="1">
    <source>
        <dbReference type="SAM" id="MobiDB-lite"/>
    </source>
</evidence>
<comment type="caution">
    <text evidence="2">The sequence shown here is derived from an EMBL/GenBank/DDBJ whole genome shotgun (WGS) entry which is preliminary data.</text>
</comment>
<dbReference type="EMBL" id="JAVCWF010000001">
    <property type="protein sequence ID" value="MDQ7937100.1"/>
    <property type="molecule type" value="Genomic_DNA"/>
</dbReference>
<dbReference type="Proteomes" id="UP001227831">
    <property type="component" value="Unassembled WGS sequence"/>
</dbReference>
<feature type="compositionally biased region" description="Basic and acidic residues" evidence="1">
    <location>
        <begin position="32"/>
        <end position="50"/>
    </location>
</feature>
<feature type="region of interest" description="Disordered" evidence="1">
    <location>
        <begin position="32"/>
        <end position="64"/>
    </location>
</feature>